<name>W7AH76_PLAVN</name>
<proteinExistence type="predicted"/>
<reference evidence="1 2" key="1">
    <citation type="submission" date="2013-02" db="EMBL/GenBank/DDBJ databases">
        <title>The Genome Sequence of Plasmodium vinckei petteri CR.</title>
        <authorList>
            <consortium name="The Broad Institute Genome Sequencing Platform"/>
            <consortium name="The Broad Institute Genome Sequencing Center for Infectious Disease"/>
            <person name="Neafsey D."/>
            <person name="Cheeseman I."/>
            <person name="Volkman S."/>
            <person name="Adams J."/>
            <person name="Walker B."/>
            <person name="Young S.K."/>
            <person name="Zeng Q."/>
            <person name="Gargeya S."/>
            <person name="Fitzgerald M."/>
            <person name="Haas B."/>
            <person name="Abouelleil A."/>
            <person name="Alvarado L."/>
            <person name="Arachchi H.M."/>
            <person name="Berlin A.M."/>
            <person name="Chapman S.B."/>
            <person name="Dewar J."/>
            <person name="Goldberg J."/>
            <person name="Griggs A."/>
            <person name="Gujja S."/>
            <person name="Hansen M."/>
            <person name="Howarth C."/>
            <person name="Imamovic A."/>
            <person name="Larimer J."/>
            <person name="McCowan C."/>
            <person name="Murphy C."/>
            <person name="Neiman D."/>
            <person name="Pearson M."/>
            <person name="Priest M."/>
            <person name="Roberts A."/>
            <person name="Saif S."/>
            <person name="Shea T."/>
            <person name="Sisk P."/>
            <person name="Sykes S."/>
            <person name="Wortman J."/>
            <person name="Nusbaum C."/>
            <person name="Birren B."/>
        </authorList>
    </citation>
    <scope>NUCLEOTIDE SEQUENCE [LARGE SCALE GENOMIC DNA]</scope>
    <source>
        <strain evidence="1 2">CR</strain>
    </source>
</reference>
<gene>
    <name evidence="1" type="ORF">YYG_01767</name>
</gene>
<dbReference type="EMBL" id="KI965397">
    <property type="protein sequence ID" value="EUD72767.1"/>
    <property type="molecule type" value="Genomic_DNA"/>
</dbReference>
<evidence type="ECO:0000313" key="1">
    <source>
        <dbReference type="EMBL" id="EUD72767.1"/>
    </source>
</evidence>
<organism evidence="1 2">
    <name type="scientific">Plasmodium vinckei petteri</name>
    <dbReference type="NCBI Taxonomy" id="138298"/>
    <lineage>
        <taxon>Eukaryota</taxon>
        <taxon>Sar</taxon>
        <taxon>Alveolata</taxon>
        <taxon>Apicomplexa</taxon>
        <taxon>Aconoidasida</taxon>
        <taxon>Haemosporida</taxon>
        <taxon>Plasmodiidae</taxon>
        <taxon>Plasmodium</taxon>
        <taxon>Plasmodium (Vinckeia)</taxon>
    </lineage>
</organism>
<sequence length="114" mass="13146">MNLTIKIINFIFYYLIIEPCLFSEYLGTIKRPVVFATLATEDIPNGMKKKIEILILDIQRIMGVSFIGPVGLPFEKKLNLGLRKYRYNIPDENLDNVMQSEMSEDAKELTDDIV</sequence>
<accession>W7AH76</accession>
<protein>
    <submittedName>
        <fullName evidence="1">Uncharacterized protein</fullName>
    </submittedName>
</protein>
<dbReference type="AlphaFoldDB" id="W7AH76"/>
<dbReference type="Proteomes" id="UP000030659">
    <property type="component" value="Unassembled WGS sequence"/>
</dbReference>
<evidence type="ECO:0000313" key="2">
    <source>
        <dbReference type="Proteomes" id="UP000030659"/>
    </source>
</evidence>